<feature type="region of interest" description="Disordered" evidence="1">
    <location>
        <begin position="129"/>
        <end position="189"/>
    </location>
</feature>
<dbReference type="SUPFAM" id="SSF54236">
    <property type="entry name" value="Ubiquitin-like"/>
    <property type="match status" value="1"/>
</dbReference>
<evidence type="ECO:0000256" key="1">
    <source>
        <dbReference type="SAM" id="MobiDB-lite"/>
    </source>
</evidence>
<dbReference type="InterPro" id="IPR050730">
    <property type="entry name" value="UBX_domain-protein"/>
</dbReference>
<dbReference type="SMART" id="SM00166">
    <property type="entry name" value="UBX"/>
    <property type="match status" value="1"/>
</dbReference>
<feature type="domain" description="UBX" evidence="2">
    <location>
        <begin position="422"/>
        <end position="501"/>
    </location>
</feature>
<feature type="region of interest" description="Disordered" evidence="1">
    <location>
        <begin position="380"/>
        <end position="410"/>
    </location>
</feature>
<dbReference type="Gene3D" id="3.40.30.10">
    <property type="entry name" value="Glutaredoxin"/>
    <property type="match status" value="1"/>
</dbReference>
<dbReference type="OrthoDB" id="270602at2759"/>
<dbReference type="InterPro" id="IPR003903">
    <property type="entry name" value="UIM_dom"/>
</dbReference>
<dbReference type="CDD" id="cd02958">
    <property type="entry name" value="UAS"/>
    <property type="match status" value="1"/>
</dbReference>
<dbReference type="GO" id="GO:0043130">
    <property type="term" value="F:ubiquitin binding"/>
    <property type="evidence" value="ECO:0007669"/>
    <property type="project" value="TreeGrafter"/>
</dbReference>
<dbReference type="PROSITE" id="PS50033">
    <property type="entry name" value="UBX"/>
    <property type="match status" value="1"/>
</dbReference>
<dbReference type="InterPro" id="IPR006577">
    <property type="entry name" value="UAS"/>
</dbReference>
<dbReference type="Pfam" id="PF13899">
    <property type="entry name" value="Thioredoxin_7"/>
    <property type="match status" value="1"/>
</dbReference>
<dbReference type="Gene3D" id="3.10.20.90">
    <property type="entry name" value="Phosphatidylinositol 3-kinase Catalytic Subunit, Chain A, domain 1"/>
    <property type="match status" value="1"/>
</dbReference>
<dbReference type="InterPro" id="IPR001012">
    <property type="entry name" value="UBX_dom"/>
</dbReference>
<keyword evidence="4" id="KW-1185">Reference proteome</keyword>
<proteinExistence type="predicted"/>
<evidence type="ECO:0000313" key="3">
    <source>
        <dbReference type="EMBL" id="VEU41188.1"/>
    </source>
</evidence>
<feature type="region of interest" description="Disordered" evidence="1">
    <location>
        <begin position="43"/>
        <end position="75"/>
    </location>
</feature>
<feature type="compositionally biased region" description="Acidic residues" evidence="1">
    <location>
        <begin position="153"/>
        <end position="162"/>
    </location>
</feature>
<protein>
    <recommendedName>
        <fullName evidence="2">UBX domain-containing protein</fullName>
    </recommendedName>
</protein>
<name>A0A448ZGM6_9STRA</name>
<reference evidence="3 4" key="1">
    <citation type="submission" date="2019-01" db="EMBL/GenBank/DDBJ databases">
        <authorList>
            <person name="Ferrante I. M."/>
        </authorList>
    </citation>
    <scope>NUCLEOTIDE SEQUENCE [LARGE SCALE GENOMIC DNA]</scope>
    <source>
        <strain evidence="3 4">B856</strain>
    </source>
</reference>
<dbReference type="SUPFAM" id="SSF52833">
    <property type="entry name" value="Thioredoxin-like"/>
    <property type="match status" value="1"/>
</dbReference>
<dbReference type="InterPro" id="IPR036249">
    <property type="entry name" value="Thioredoxin-like_sf"/>
</dbReference>
<dbReference type="Gene3D" id="1.10.8.10">
    <property type="entry name" value="DNA helicase RuvA subunit, C-terminal domain"/>
    <property type="match status" value="1"/>
</dbReference>
<accession>A0A448ZGM6</accession>
<dbReference type="PANTHER" id="PTHR23322:SF6">
    <property type="entry name" value="UBX DOMAIN-CONTAINING PROTEIN 7"/>
    <property type="match status" value="1"/>
</dbReference>
<feature type="compositionally biased region" description="Gly residues" evidence="1">
    <location>
        <begin position="44"/>
        <end position="54"/>
    </location>
</feature>
<dbReference type="Proteomes" id="UP000291116">
    <property type="component" value="Unassembled WGS sequence"/>
</dbReference>
<dbReference type="GO" id="GO:0005634">
    <property type="term" value="C:nucleus"/>
    <property type="evidence" value="ECO:0007669"/>
    <property type="project" value="TreeGrafter"/>
</dbReference>
<evidence type="ECO:0000259" key="2">
    <source>
        <dbReference type="PROSITE" id="PS50033"/>
    </source>
</evidence>
<dbReference type="Pfam" id="PF00789">
    <property type="entry name" value="UBX"/>
    <property type="match status" value="1"/>
</dbReference>
<dbReference type="GO" id="GO:0043161">
    <property type="term" value="P:proteasome-mediated ubiquitin-dependent protein catabolic process"/>
    <property type="evidence" value="ECO:0007669"/>
    <property type="project" value="TreeGrafter"/>
</dbReference>
<dbReference type="InterPro" id="IPR029071">
    <property type="entry name" value="Ubiquitin-like_domsf"/>
</dbReference>
<dbReference type="EMBL" id="CAACVS010000335">
    <property type="protein sequence ID" value="VEU41188.1"/>
    <property type="molecule type" value="Genomic_DNA"/>
</dbReference>
<dbReference type="SMART" id="SM00594">
    <property type="entry name" value="UAS"/>
    <property type="match status" value="1"/>
</dbReference>
<dbReference type="AlphaFoldDB" id="A0A448ZGM6"/>
<dbReference type="InterPro" id="IPR009060">
    <property type="entry name" value="UBA-like_sf"/>
</dbReference>
<dbReference type="SUPFAM" id="SSF46934">
    <property type="entry name" value="UBA-like"/>
    <property type="match status" value="1"/>
</dbReference>
<evidence type="ECO:0000313" key="4">
    <source>
        <dbReference type="Proteomes" id="UP000291116"/>
    </source>
</evidence>
<dbReference type="PROSITE" id="PS50330">
    <property type="entry name" value="UIM"/>
    <property type="match status" value="1"/>
</dbReference>
<sequence>MSASDESVSQFMAFTGSGDAERAQMYLEMSGGDLETAVGLFLEHGGGGGSGGASPGAPPLGSTGGLGGSGDVRAPDATQTMRLMDDGPGGGMPMGLMGGHPYARMGMGMGLGPQRFATTSAFARDAVNSAAGADPDDSMRSGGRGGETGSGNAEEEDEDDDSYAGSGSHADGDDPMGSERSSSGGGGGLADLFSPPVHLICNAGGFEGARASARDSKRWLLVNLQRDSEFSCHALNRDVWRDELVENLIGDGFVFWQEFDTTPEGSQYADRYKVYDYPHIGIIDPRTRRLMWKKEGWTQVNPLTAERFAEYAMDFCSRHSLDRPPQAIRPPGAASRAAKRPMHEMSEDEQLQAAMRASLQDSTGGGSDDDDDDVVIVDSSGQQLDDDSKPRAVEPSAAAAAPPPAAPPSMLEELVPFDVGPEPEKGARIQFRMPDGKRKIRRFDPSQSVKHVYAFVAQSNPEGRDGKEFTLQAGFPPKDLIGDIDSSIEACSLAGEAITVRWK</sequence>
<dbReference type="CDD" id="cd14346">
    <property type="entry name" value="UBA_Ubx5_like"/>
    <property type="match status" value="1"/>
</dbReference>
<dbReference type="Pfam" id="PF14555">
    <property type="entry name" value="UBA_4"/>
    <property type="match status" value="1"/>
</dbReference>
<dbReference type="PANTHER" id="PTHR23322">
    <property type="entry name" value="FAS-ASSOCIATED PROTEIN"/>
    <property type="match status" value="1"/>
</dbReference>
<feature type="region of interest" description="Disordered" evidence="1">
    <location>
        <begin position="320"/>
        <end position="351"/>
    </location>
</feature>
<organism evidence="3 4">
    <name type="scientific">Pseudo-nitzschia multistriata</name>
    <dbReference type="NCBI Taxonomy" id="183589"/>
    <lineage>
        <taxon>Eukaryota</taxon>
        <taxon>Sar</taxon>
        <taxon>Stramenopiles</taxon>
        <taxon>Ochrophyta</taxon>
        <taxon>Bacillariophyta</taxon>
        <taxon>Bacillariophyceae</taxon>
        <taxon>Bacillariophycidae</taxon>
        <taxon>Bacillariales</taxon>
        <taxon>Bacillariaceae</taxon>
        <taxon>Pseudo-nitzschia</taxon>
    </lineage>
</organism>
<gene>
    <name evidence="3" type="ORF">PSNMU_V1.4_AUG-EV-PASAV3_0081550</name>
</gene>